<gene>
    <name evidence="2" type="ORF">HNR60_000899</name>
</gene>
<organism evidence="2 3">
    <name type="scientific">Rhodopseudomonas rhenobacensis</name>
    <dbReference type="NCBI Taxonomy" id="87461"/>
    <lineage>
        <taxon>Bacteria</taxon>
        <taxon>Pseudomonadati</taxon>
        <taxon>Pseudomonadota</taxon>
        <taxon>Alphaproteobacteria</taxon>
        <taxon>Hyphomicrobiales</taxon>
        <taxon>Nitrobacteraceae</taxon>
        <taxon>Rhodopseudomonas</taxon>
    </lineage>
</organism>
<dbReference type="Proteomes" id="UP000542353">
    <property type="component" value="Unassembled WGS sequence"/>
</dbReference>
<accession>A0A7W8DXV9</accession>
<keyword evidence="3" id="KW-1185">Reference proteome</keyword>
<name>A0A7W8DXV9_9BRAD</name>
<evidence type="ECO:0000313" key="2">
    <source>
        <dbReference type="EMBL" id="MBB5046157.1"/>
    </source>
</evidence>
<comment type="caution">
    <text evidence="2">The sequence shown here is derived from an EMBL/GenBank/DDBJ whole genome shotgun (WGS) entry which is preliminary data.</text>
</comment>
<evidence type="ECO:0000256" key="1">
    <source>
        <dbReference type="SAM" id="MobiDB-lite"/>
    </source>
</evidence>
<sequence length="123" mass="13988">MGRWLAALRTDEKKLENATDPNRQNPQNPPQAGFGGFGGSPSEDIQKFTLEADEGFGGFGSSLSGRFQNFYLLDDRAGWDDEDWQAAYEERAAVLEFDGCLLREEAERLARLEVDDQRKRWIQ</sequence>
<reference evidence="2 3" key="1">
    <citation type="submission" date="2020-08" db="EMBL/GenBank/DDBJ databases">
        <title>Genomic Encyclopedia of Type Strains, Phase IV (KMG-IV): sequencing the most valuable type-strain genomes for metagenomic binning, comparative biology and taxonomic classification.</title>
        <authorList>
            <person name="Goeker M."/>
        </authorList>
    </citation>
    <scope>NUCLEOTIDE SEQUENCE [LARGE SCALE GENOMIC DNA]</scope>
    <source>
        <strain evidence="2 3">DSM 12706</strain>
    </source>
</reference>
<feature type="region of interest" description="Disordered" evidence="1">
    <location>
        <begin position="12"/>
        <end position="44"/>
    </location>
</feature>
<dbReference type="RefSeq" id="WP_184254729.1">
    <property type="nucleotide sequence ID" value="NZ_JACHIH010000003.1"/>
</dbReference>
<protein>
    <submittedName>
        <fullName evidence="2">Uncharacterized protein</fullName>
    </submittedName>
</protein>
<dbReference type="AlphaFoldDB" id="A0A7W8DXV9"/>
<proteinExistence type="predicted"/>
<dbReference type="EMBL" id="JACHIH010000003">
    <property type="protein sequence ID" value="MBB5046157.1"/>
    <property type="molecule type" value="Genomic_DNA"/>
</dbReference>
<evidence type="ECO:0000313" key="3">
    <source>
        <dbReference type="Proteomes" id="UP000542353"/>
    </source>
</evidence>